<keyword evidence="6" id="KW-1185">Reference proteome</keyword>
<dbReference type="InterPro" id="IPR004045">
    <property type="entry name" value="Glutathione_S-Trfase_N"/>
</dbReference>
<dbReference type="InterPro" id="IPR036249">
    <property type="entry name" value="Thioredoxin-like_sf"/>
</dbReference>
<proteinExistence type="inferred from homology"/>
<feature type="coiled-coil region" evidence="2">
    <location>
        <begin position="171"/>
        <end position="198"/>
    </location>
</feature>
<dbReference type="Gene3D" id="3.40.30.10">
    <property type="entry name" value="Glutaredoxin"/>
    <property type="match status" value="1"/>
</dbReference>
<evidence type="ECO:0000313" key="6">
    <source>
        <dbReference type="Proteomes" id="UP000694865"/>
    </source>
</evidence>
<evidence type="ECO:0000256" key="1">
    <source>
        <dbReference type="ARBA" id="ARBA00007409"/>
    </source>
</evidence>
<gene>
    <name evidence="7" type="primary">LOC102806590</name>
</gene>
<accession>A0ABM0M8W1</accession>
<sequence length="295" mass="34230">MSDIVLYHFEPSFFSQRVRMALAEKGLPYTKKTVSIAKGHGISPWYMKLNKKGQVPTLGHGDKIIVESEKIVEYLDETFPDKGERCEYFKRLADQFDNWTVHICVPFYPSVAGASSRKVTFRKPMLQRIWKSRREVLPGKCEQYAAQYPELKDAYYKKKAEFDIMPEQPEVEKMKEVLTTTEDIMTKMEQELGQIEEKHGKDFWLCGERFTVADIYWAVVFYRLEDDALAERFWGKGKRPRIAAYFQRLKARDSYYQSLPSRLVIIAGVLKDKLPVLLGIIVLFIGVVVALSLAM</sequence>
<keyword evidence="3" id="KW-1133">Transmembrane helix</keyword>
<feature type="domain" description="GST C-terminal" evidence="5">
    <location>
        <begin position="120"/>
        <end position="276"/>
    </location>
</feature>
<dbReference type="PROSITE" id="PS50405">
    <property type="entry name" value="GST_CTER"/>
    <property type="match status" value="1"/>
</dbReference>
<dbReference type="PANTHER" id="PTHR44188">
    <property type="entry name" value="GDAP1, ISOFORM A"/>
    <property type="match status" value="1"/>
</dbReference>
<dbReference type="SFLD" id="SFLDS00019">
    <property type="entry name" value="Glutathione_Transferase_(cytos"/>
    <property type="match status" value="1"/>
</dbReference>
<dbReference type="Pfam" id="PF13417">
    <property type="entry name" value="GST_N_3"/>
    <property type="match status" value="1"/>
</dbReference>
<evidence type="ECO:0000259" key="4">
    <source>
        <dbReference type="PROSITE" id="PS50404"/>
    </source>
</evidence>
<dbReference type="PANTHER" id="PTHR44188:SF1">
    <property type="entry name" value="GDAP1, ISOFORM A"/>
    <property type="match status" value="1"/>
</dbReference>
<dbReference type="GeneID" id="102806590"/>
<feature type="transmembrane region" description="Helical" evidence="3">
    <location>
        <begin position="274"/>
        <end position="294"/>
    </location>
</feature>
<dbReference type="InterPro" id="IPR010987">
    <property type="entry name" value="Glutathione-S-Trfase_C-like"/>
</dbReference>
<dbReference type="SFLD" id="SFLDG00358">
    <property type="entry name" value="Main_(cytGST)"/>
    <property type="match status" value="1"/>
</dbReference>
<dbReference type="SUPFAM" id="SSF52833">
    <property type="entry name" value="Thioredoxin-like"/>
    <property type="match status" value="1"/>
</dbReference>
<protein>
    <submittedName>
        <fullName evidence="7">Ganglioside-induced differentiation-associated protein 1-like</fullName>
    </submittedName>
</protein>
<dbReference type="Gene3D" id="1.20.1050.10">
    <property type="match status" value="1"/>
</dbReference>
<feature type="domain" description="GST N-terminal" evidence="4">
    <location>
        <begin position="2"/>
        <end position="83"/>
    </location>
</feature>
<dbReference type="Proteomes" id="UP000694865">
    <property type="component" value="Unplaced"/>
</dbReference>
<keyword evidence="3" id="KW-0812">Transmembrane</keyword>
<dbReference type="InterPro" id="IPR040079">
    <property type="entry name" value="Glutathione_S-Trfase"/>
</dbReference>
<evidence type="ECO:0000256" key="2">
    <source>
        <dbReference type="SAM" id="Coils"/>
    </source>
</evidence>
<dbReference type="Pfam" id="PF13410">
    <property type="entry name" value="GST_C_2"/>
    <property type="match status" value="1"/>
</dbReference>
<evidence type="ECO:0000259" key="5">
    <source>
        <dbReference type="PROSITE" id="PS50405"/>
    </source>
</evidence>
<dbReference type="SUPFAM" id="SSF47616">
    <property type="entry name" value="GST C-terminal domain-like"/>
    <property type="match status" value="1"/>
</dbReference>
<keyword evidence="2" id="KW-0175">Coiled coil</keyword>
<organism evidence="6 7">
    <name type="scientific">Saccoglossus kowalevskii</name>
    <name type="common">Acorn worm</name>
    <dbReference type="NCBI Taxonomy" id="10224"/>
    <lineage>
        <taxon>Eukaryota</taxon>
        <taxon>Metazoa</taxon>
        <taxon>Hemichordata</taxon>
        <taxon>Enteropneusta</taxon>
        <taxon>Harrimaniidae</taxon>
        <taxon>Saccoglossus</taxon>
    </lineage>
</organism>
<evidence type="ECO:0000313" key="7">
    <source>
        <dbReference type="RefSeq" id="XP_006816452.1"/>
    </source>
</evidence>
<comment type="similarity">
    <text evidence="1">Belongs to the GST superfamily.</text>
</comment>
<reference evidence="7" key="1">
    <citation type="submission" date="2025-08" db="UniProtKB">
        <authorList>
            <consortium name="RefSeq"/>
        </authorList>
    </citation>
    <scope>IDENTIFICATION</scope>
    <source>
        <tissue evidence="7">Testes</tissue>
    </source>
</reference>
<dbReference type="PROSITE" id="PS50404">
    <property type="entry name" value="GST_NTER"/>
    <property type="match status" value="1"/>
</dbReference>
<keyword evidence="3" id="KW-0472">Membrane</keyword>
<name>A0ABM0M8W1_SACKO</name>
<dbReference type="RefSeq" id="XP_006816452.1">
    <property type="nucleotide sequence ID" value="XM_006816389.1"/>
</dbReference>
<dbReference type="InterPro" id="IPR036282">
    <property type="entry name" value="Glutathione-S-Trfase_C_sf"/>
</dbReference>
<dbReference type="CDD" id="cd00570">
    <property type="entry name" value="GST_N_family"/>
    <property type="match status" value="1"/>
</dbReference>
<evidence type="ECO:0000256" key="3">
    <source>
        <dbReference type="SAM" id="Phobius"/>
    </source>
</evidence>